<dbReference type="AlphaFoldDB" id="A0A1S8YM46"/>
<evidence type="ECO:0000313" key="4">
    <source>
        <dbReference type="Proteomes" id="UP000190667"/>
    </source>
</evidence>
<dbReference type="Gene3D" id="3.40.30.10">
    <property type="entry name" value="Glutaredoxin"/>
    <property type="match status" value="1"/>
</dbReference>
<dbReference type="GO" id="GO:0006749">
    <property type="term" value="P:glutathione metabolic process"/>
    <property type="evidence" value="ECO:0007669"/>
    <property type="project" value="TreeGrafter"/>
</dbReference>
<keyword evidence="3" id="KW-0808">Transferase</keyword>
<dbReference type="STRING" id="1926881.BTJ39_09915"/>
<evidence type="ECO:0000259" key="2">
    <source>
        <dbReference type="PROSITE" id="PS50405"/>
    </source>
</evidence>
<sequence>MKLIGSYSSPFVRKITIMLMEKGITFEFVNENPWLEGSHAANYNPLGKIPALAVSADEVWFDSPVIASWIEQQGQLPSFIPAEPMDALRVRQLEALADGICEAAQLIVREQMRPPEKQSEELLTRQRQKVERGLDALEKTAAQGEWLNGQHISLADIASGCMIGYLNLRHVAPNWCVNRPALVKLVEKLFQRDSFARTAPPTP</sequence>
<dbReference type="InterPro" id="IPR004046">
    <property type="entry name" value="GST_C"/>
</dbReference>
<protein>
    <submittedName>
        <fullName evidence="3">Glutathione S-transferase</fullName>
    </submittedName>
</protein>
<dbReference type="Gene3D" id="1.20.1050.10">
    <property type="match status" value="1"/>
</dbReference>
<dbReference type="PROSITE" id="PS50404">
    <property type="entry name" value="GST_NTER"/>
    <property type="match status" value="1"/>
</dbReference>
<gene>
    <name evidence="3" type="ORF">BTJ39_09915</name>
</gene>
<feature type="domain" description="GST C-terminal" evidence="2">
    <location>
        <begin position="83"/>
        <end position="203"/>
    </location>
</feature>
<evidence type="ECO:0000259" key="1">
    <source>
        <dbReference type="PROSITE" id="PS50404"/>
    </source>
</evidence>
<dbReference type="PROSITE" id="PS50405">
    <property type="entry name" value="GST_CTER"/>
    <property type="match status" value="1"/>
</dbReference>
<keyword evidence="4" id="KW-1185">Reference proteome</keyword>
<dbReference type="Pfam" id="PF13409">
    <property type="entry name" value="GST_N_2"/>
    <property type="match status" value="1"/>
</dbReference>
<dbReference type="InterPro" id="IPR036282">
    <property type="entry name" value="Glutathione-S-Trfase_C_sf"/>
</dbReference>
<reference evidence="3 4" key="1">
    <citation type="submission" date="2016-12" db="EMBL/GenBank/DDBJ databases">
        <title>Izhakiella australiana sp. nov. of genus Izhakiella isolated from Australian desert.</title>
        <authorList>
            <person name="Ji M."/>
        </authorList>
    </citation>
    <scope>NUCLEOTIDE SEQUENCE [LARGE SCALE GENOMIC DNA]</scope>
    <source>
        <strain evidence="3 4">D4N98</strain>
    </source>
</reference>
<proteinExistence type="predicted"/>
<dbReference type="GO" id="GO:0016034">
    <property type="term" value="F:maleylacetoacetate isomerase activity"/>
    <property type="evidence" value="ECO:0007669"/>
    <property type="project" value="TreeGrafter"/>
</dbReference>
<name>A0A1S8YM46_9GAMM</name>
<evidence type="ECO:0000313" key="3">
    <source>
        <dbReference type="EMBL" id="OON40201.1"/>
    </source>
</evidence>
<feature type="domain" description="GST N-terminal" evidence="1">
    <location>
        <begin position="1"/>
        <end position="78"/>
    </location>
</feature>
<dbReference type="NCBIfam" id="NF007682">
    <property type="entry name" value="PRK10357.1"/>
    <property type="match status" value="1"/>
</dbReference>
<dbReference type="CDD" id="cd03205">
    <property type="entry name" value="GST_C_6"/>
    <property type="match status" value="1"/>
</dbReference>
<dbReference type="PANTHER" id="PTHR42673:SF4">
    <property type="entry name" value="MALEYLACETOACETATE ISOMERASE"/>
    <property type="match status" value="1"/>
</dbReference>
<dbReference type="InterPro" id="IPR036249">
    <property type="entry name" value="Thioredoxin-like_sf"/>
</dbReference>
<dbReference type="InterPro" id="IPR004045">
    <property type="entry name" value="Glutathione_S-Trfase_N"/>
</dbReference>
<dbReference type="Pfam" id="PF00043">
    <property type="entry name" value="GST_C"/>
    <property type="match status" value="1"/>
</dbReference>
<dbReference type="PANTHER" id="PTHR42673">
    <property type="entry name" value="MALEYLACETOACETATE ISOMERASE"/>
    <property type="match status" value="1"/>
</dbReference>
<organism evidence="3 4">
    <name type="scientific">Izhakiella australiensis</name>
    <dbReference type="NCBI Taxonomy" id="1926881"/>
    <lineage>
        <taxon>Bacteria</taxon>
        <taxon>Pseudomonadati</taxon>
        <taxon>Pseudomonadota</taxon>
        <taxon>Gammaproteobacteria</taxon>
        <taxon>Enterobacterales</taxon>
        <taxon>Erwiniaceae</taxon>
        <taxon>Izhakiella</taxon>
    </lineage>
</organism>
<dbReference type="SUPFAM" id="SSF47616">
    <property type="entry name" value="GST C-terminal domain-like"/>
    <property type="match status" value="1"/>
</dbReference>
<dbReference type="OrthoDB" id="8634103at2"/>
<dbReference type="GO" id="GO:0004364">
    <property type="term" value="F:glutathione transferase activity"/>
    <property type="evidence" value="ECO:0007669"/>
    <property type="project" value="TreeGrafter"/>
</dbReference>
<comment type="caution">
    <text evidence="3">The sequence shown here is derived from an EMBL/GenBank/DDBJ whole genome shotgun (WGS) entry which is preliminary data.</text>
</comment>
<dbReference type="Proteomes" id="UP000190667">
    <property type="component" value="Unassembled WGS sequence"/>
</dbReference>
<dbReference type="InterPro" id="IPR010987">
    <property type="entry name" value="Glutathione-S-Trfase_C-like"/>
</dbReference>
<dbReference type="SUPFAM" id="SSF52833">
    <property type="entry name" value="Thioredoxin-like"/>
    <property type="match status" value="1"/>
</dbReference>
<dbReference type="EMBL" id="MRUL01000005">
    <property type="protein sequence ID" value="OON40201.1"/>
    <property type="molecule type" value="Genomic_DNA"/>
</dbReference>
<dbReference type="RefSeq" id="WP_078002530.1">
    <property type="nucleotide sequence ID" value="NZ_MRUL01000005.1"/>
</dbReference>
<accession>A0A1S8YM46</accession>
<dbReference type="GO" id="GO:0006559">
    <property type="term" value="P:L-phenylalanine catabolic process"/>
    <property type="evidence" value="ECO:0007669"/>
    <property type="project" value="TreeGrafter"/>
</dbReference>